<dbReference type="SUPFAM" id="SSF116846">
    <property type="entry name" value="MIT domain"/>
    <property type="match status" value="1"/>
</dbReference>
<reference evidence="1 2" key="1">
    <citation type="submission" date="2014-09" db="EMBL/GenBank/DDBJ databases">
        <authorList>
            <person name="Ellenberger Sabrina"/>
        </authorList>
    </citation>
    <scope>NUCLEOTIDE SEQUENCE [LARGE SCALE GENOMIC DNA]</scope>
    <source>
        <strain evidence="1 2">CBS 412.66</strain>
    </source>
</reference>
<proteinExistence type="predicted"/>
<gene>
    <name evidence="1" type="primary">PARPA_11623.1 scaffold 44482</name>
</gene>
<keyword evidence="2" id="KW-1185">Reference proteome</keyword>
<name>A0A0B7NIS7_9FUNG</name>
<sequence>MSTLVSAVISQAEKLPIISNATSWLSFGICSNKRETDLRKSTKISFNTDYPDGELYDQTTLHYSVAPPTYDNVVKEDNKRFANTISTLWKRASFSSVQASVGNINSDIKTSQQTIIDTKQLEHAITLINVATDMNNNGNQQTAIDLYLMGLDRLMSALPLEDITVKSALEKKLIEIKNTYQLTITSVHNENMEQKANDGTTDRSQLSNFIINTAVWSAVSLKKSPIPGSYAINGIQMMDEKHQLRQRTWNLAASGIAKALEIDQQFEIHQMVTNAIYTGFNAFIKAGLAYAETPGYQQHAI</sequence>
<dbReference type="InterPro" id="IPR036181">
    <property type="entry name" value="MIT_dom_sf"/>
</dbReference>
<evidence type="ECO:0000313" key="1">
    <source>
        <dbReference type="EMBL" id="CEP17327.1"/>
    </source>
</evidence>
<evidence type="ECO:0000313" key="2">
    <source>
        <dbReference type="Proteomes" id="UP000054107"/>
    </source>
</evidence>
<organism evidence="1 2">
    <name type="scientific">Parasitella parasitica</name>
    <dbReference type="NCBI Taxonomy" id="35722"/>
    <lineage>
        <taxon>Eukaryota</taxon>
        <taxon>Fungi</taxon>
        <taxon>Fungi incertae sedis</taxon>
        <taxon>Mucoromycota</taxon>
        <taxon>Mucoromycotina</taxon>
        <taxon>Mucoromycetes</taxon>
        <taxon>Mucorales</taxon>
        <taxon>Mucorineae</taxon>
        <taxon>Mucoraceae</taxon>
        <taxon>Parasitella</taxon>
    </lineage>
</organism>
<dbReference type="EMBL" id="LN733663">
    <property type="protein sequence ID" value="CEP17327.1"/>
    <property type="molecule type" value="Genomic_DNA"/>
</dbReference>
<dbReference type="STRING" id="35722.A0A0B7NIS7"/>
<dbReference type="AlphaFoldDB" id="A0A0B7NIS7"/>
<dbReference type="OrthoDB" id="2414723at2759"/>
<dbReference type="Proteomes" id="UP000054107">
    <property type="component" value="Unassembled WGS sequence"/>
</dbReference>
<dbReference type="Gene3D" id="1.20.58.80">
    <property type="entry name" value="Phosphotransferase system, lactose/cellobiose-type IIA subunit"/>
    <property type="match status" value="1"/>
</dbReference>
<evidence type="ECO:0008006" key="3">
    <source>
        <dbReference type="Google" id="ProtNLM"/>
    </source>
</evidence>
<protein>
    <recommendedName>
        <fullName evidence="3">MIT domain-containing protein</fullName>
    </recommendedName>
</protein>
<accession>A0A0B7NIS7</accession>